<sequence length="96" mass="10114">MQEDQQGGQFLAALRDAELRGLAHGILGVRAGVGQAYHLGLAGLGLQQIGSEIGAGQRRAHIAQDLAAVRLDDIAGVAFQRMAESIVRRDEEPAVS</sequence>
<keyword evidence="2" id="KW-1185">Reference proteome</keyword>
<name>A0A9P7BZY4_9FUNG</name>
<comment type="caution">
    <text evidence="1">The sequence shown here is derived from an EMBL/GenBank/DDBJ whole genome shotgun (WGS) entry which is preliminary data.</text>
</comment>
<gene>
    <name evidence="1" type="ORF">G6F50_017686</name>
</gene>
<accession>A0A9P7BZY4</accession>
<protein>
    <submittedName>
        <fullName evidence="1">Uncharacterized protein</fullName>
    </submittedName>
</protein>
<dbReference type="Proteomes" id="UP000740926">
    <property type="component" value="Unassembled WGS sequence"/>
</dbReference>
<dbReference type="AlphaFoldDB" id="A0A9P7BZY4"/>
<evidence type="ECO:0000313" key="2">
    <source>
        <dbReference type="Proteomes" id="UP000740926"/>
    </source>
</evidence>
<evidence type="ECO:0000313" key="1">
    <source>
        <dbReference type="EMBL" id="KAG1529895.1"/>
    </source>
</evidence>
<proteinExistence type="predicted"/>
<organism evidence="1 2">
    <name type="scientific">Rhizopus delemar</name>
    <dbReference type="NCBI Taxonomy" id="936053"/>
    <lineage>
        <taxon>Eukaryota</taxon>
        <taxon>Fungi</taxon>
        <taxon>Fungi incertae sedis</taxon>
        <taxon>Mucoromycota</taxon>
        <taxon>Mucoromycotina</taxon>
        <taxon>Mucoromycetes</taxon>
        <taxon>Mucorales</taxon>
        <taxon>Mucorineae</taxon>
        <taxon>Rhizopodaceae</taxon>
        <taxon>Rhizopus</taxon>
    </lineage>
</organism>
<dbReference type="EMBL" id="JAANIU010013730">
    <property type="protein sequence ID" value="KAG1529895.1"/>
    <property type="molecule type" value="Genomic_DNA"/>
</dbReference>
<reference evidence="1 2" key="1">
    <citation type="journal article" date="2020" name="Microb. Genom.">
        <title>Genetic diversity of clinical and environmental Mucorales isolates obtained from an investigation of mucormycosis cases among solid organ transplant recipients.</title>
        <authorList>
            <person name="Nguyen M.H."/>
            <person name="Kaul D."/>
            <person name="Muto C."/>
            <person name="Cheng S.J."/>
            <person name="Richter R.A."/>
            <person name="Bruno V.M."/>
            <person name="Liu G."/>
            <person name="Beyhan S."/>
            <person name="Sundermann A.J."/>
            <person name="Mounaud S."/>
            <person name="Pasculle A.W."/>
            <person name="Nierman W.C."/>
            <person name="Driscoll E."/>
            <person name="Cumbie R."/>
            <person name="Clancy C.J."/>
            <person name="Dupont C.L."/>
        </authorList>
    </citation>
    <scope>NUCLEOTIDE SEQUENCE [LARGE SCALE GENOMIC DNA]</scope>
    <source>
        <strain evidence="1 2">GL24</strain>
    </source>
</reference>